<protein>
    <submittedName>
        <fullName evidence="2">Phage tail protein</fullName>
    </submittedName>
</protein>
<name>A0A2U0S948_9SPHN</name>
<dbReference type="OrthoDB" id="9810174at2"/>
<proteinExistence type="predicted"/>
<accession>A0A2U0S948</accession>
<dbReference type="Gene3D" id="3.90.1340.10">
    <property type="entry name" value="Phage tail collar domain"/>
    <property type="match status" value="1"/>
</dbReference>
<comment type="caution">
    <text evidence="2">The sequence shown here is derived from an EMBL/GenBank/DDBJ whole genome shotgun (WGS) entry which is preliminary data.</text>
</comment>
<dbReference type="Proteomes" id="UP000245890">
    <property type="component" value="Unassembled WGS sequence"/>
</dbReference>
<gene>
    <name evidence="2" type="ORF">DD559_19465</name>
</gene>
<evidence type="ECO:0000313" key="2">
    <source>
        <dbReference type="EMBL" id="PVX27896.1"/>
    </source>
</evidence>
<sequence>MSDPYLGEITIFVGNYAPINWALCNGQMLKISEYEALFSVIGTTYGGDGVKTFGLPDLRGRLPIGTGKGVSLNTNYTLGQAVGTNTVTLTPAQMPSHTHVMSVSSQAATSDTPGPNLTFADVGAAALFYVNTGYATASGTTDFSAASVSDQGGGGSHENRMPTTGINFIICTSGLYPNFQ</sequence>
<evidence type="ECO:0000259" key="1">
    <source>
        <dbReference type="Pfam" id="PF07484"/>
    </source>
</evidence>
<evidence type="ECO:0000313" key="3">
    <source>
        <dbReference type="Proteomes" id="UP000245890"/>
    </source>
</evidence>
<keyword evidence="3" id="KW-1185">Reference proteome</keyword>
<reference evidence="2 3" key="1">
    <citation type="submission" date="2018-05" db="EMBL/GenBank/DDBJ databases">
        <title>Description of Sphingomonas pokkalii sp nov, isolated from the rhizosphere of saline tolerant pokkali rice and its draft genome analysis.</title>
        <authorList>
            <person name="Menon R."/>
            <person name="Kumari S."/>
            <person name="Rameshkumar N."/>
        </authorList>
    </citation>
    <scope>NUCLEOTIDE SEQUENCE [LARGE SCALE GENOMIC DNA]</scope>
    <source>
        <strain evidence="2 3">L3B27</strain>
    </source>
</reference>
<dbReference type="InterPro" id="IPR011083">
    <property type="entry name" value="Phage_tail_collar_dom"/>
</dbReference>
<dbReference type="AlphaFoldDB" id="A0A2U0S948"/>
<feature type="domain" description="Phage tail collar" evidence="1">
    <location>
        <begin position="7"/>
        <end position="63"/>
    </location>
</feature>
<dbReference type="InterPro" id="IPR037053">
    <property type="entry name" value="Phage_tail_collar_dom_sf"/>
</dbReference>
<dbReference type="Pfam" id="PF07484">
    <property type="entry name" value="Collar"/>
    <property type="match status" value="1"/>
</dbReference>
<organism evidence="2 3">
    <name type="scientific">Sphingomonas pokkalii</name>
    <dbReference type="NCBI Taxonomy" id="2175090"/>
    <lineage>
        <taxon>Bacteria</taxon>
        <taxon>Pseudomonadati</taxon>
        <taxon>Pseudomonadota</taxon>
        <taxon>Alphaproteobacteria</taxon>
        <taxon>Sphingomonadales</taxon>
        <taxon>Sphingomonadaceae</taxon>
        <taxon>Sphingomonas</taxon>
    </lineage>
</organism>
<dbReference type="EMBL" id="QENQ01000013">
    <property type="protein sequence ID" value="PVX27896.1"/>
    <property type="molecule type" value="Genomic_DNA"/>
</dbReference>
<dbReference type="SUPFAM" id="SSF88874">
    <property type="entry name" value="Receptor-binding domain of short tail fibre protein gp12"/>
    <property type="match status" value="1"/>
</dbReference>
<dbReference type="RefSeq" id="WP_116471059.1">
    <property type="nucleotide sequence ID" value="NZ_QENQ01000013.1"/>
</dbReference>